<name>A0A524RVL3_9CHRO</name>
<dbReference type="InterPro" id="IPR012340">
    <property type="entry name" value="NA-bd_OB-fold"/>
</dbReference>
<evidence type="ECO:0000256" key="1">
    <source>
        <dbReference type="ARBA" id="ARBA00023125"/>
    </source>
</evidence>
<accession>A0A524RVL3</accession>
<organism evidence="5 6">
    <name type="scientific">Aphanocapsa feldmannii 277cI</name>
    <dbReference type="NCBI Taxonomy" id="2507554"/>
    <lineage>
        <taxon>Bacteria</taxon>
        <taxon>Bacillati</taxon>
        <taxon>Cyanobacteriota</taxon>
        <taxon>Cyanophyceae</taxon>
        <taxon>Oscillatoriophycideae</taxon>
        <taxon>Chroococcales</taxon>
        <taxon>Microcystaceae</taxon>
        <taxon>Aphanocapsa</taxon>
    </lineage>
</organism>
<protein>
    <recommendedName>
        <fullName evidence="2 3">Single-stranded DNA-binding protein</fullName>
    </recommendedName>
</protein>
<dbReference type="PROSITE" id="PS50935">
    <property type="entry name" value="SSB"/>
    <property type="match status" value="1"/>
</dbReference>
<evidence type="ECO:0000256" key="2">
    <source>
        <dbReference type="PIRNR" id="PIRNR002070"/>
    </source>
</evidence>
<dbReference type="GO" id="GO:0006260">
    <property type="term" value="P:DNA replication"/>
    <property type="evidence" value="ECO:0007669"/>
    <property type="project" value="InterPro"/>
</dbReference>
<comment type="caution">
    <text evidence="5">The sequence shown here is derived from an EMBL/GenBank/DDBJ whole genome shotgun (WGS) entry which is preliminary data.</text>
</comment>
<dbReference type="Pfam" id="PF00436">
    <property type="entry name" value="SSB"/>
    <property type="match status" value="1"/>
</dbReference>
<dbReference type="EMBL" id="SRMN01000026">
    <property type="protein sequence ID" value="TGH25747.1"/>
    <property type="molecule type" value="Genomic_DNA"/>
</dbReference>
<dbReference type="PIRSF" id="PIRSF002070">
    <property type="entry name" value="SSB"/>
    <property type="match status" value="1"/>
</dbReference>
<gene>
    <name evidence="5" type="primary">ssb</name>
    <name evidence="5" type="ORF">ERJ68_02400</name>
</gene>
<dbReference type="Gene3D" id="2.40.50.140">
    <property type="entry name" value="Nucleic acid-binding proteins"/>
    <property type="match status" value="1"/>
</dbReference>
<dbReference type="NCBIfam" id="TIGR00621">
    <property type="entry name" value="ssb"/>
    <property type="match status" value="1"/>
</dbReference>
<dbReference type="CDD" id="cd04496">
    <property type="entry name" value="SSB_OBF"/>
    <property type="match status" value="1"/>
</dbReference>
<evidence type="ECO:0000313" key="5">
    <source>
        <dbReference type="EMBL" id="TGH25747.1"/>
    </source>
</evidence>
<dbReference type="SUPFAM" id="SSF50249">
    <property type="entry name" value="Nucleic acid-binding proteins"/>
    <property type="match status" value="1"/>
</dbReference>
<evidence type="ECO:0000313" key="6">
    <source>
        <dbReference type="Proteomes" id="UP000315454"/>
    </source>
</evidence>
<evidence type="ECO:0000256" key="3">
    <source>
        <dbReference type="RuleBase" id="RU000524"/>
    </source>
</evidence>
<dbReference type="AlphaFoldDB" id="A0A524RVL3"/>
<evidence type="ECO:0000256" key="4">
    <source>
        <dbReference type="SAM" id="MobiDB-lite"/>
    </source>
</evidence>
<dbReference type="InterPro" id="IPR000424">
    <property type="entry name" value="Primosome_PriB/ssb"/>
</dbReference>
<feature type="region of interest" description="Disordered" evidence="4">
    <location>
        <begin position="108"/>
        <end position="158"/>
    </location>
</feature>
<reference evidence="5 6" key="1">
    <citation type="journal article" date="2019" name="mSystems">
        <title>Life at home and on the roam: Genomic adaptions reflect the dual lifestyle of an intracellular, facultative symbiont.</title>
        <authorList>
            <person name="Burgsdorf I."/>
        </authorList>
    </citation>
    <scope>NUCLEOTIDE SEQUENCE [LARGE SCALE GENOMIC DNA]</scope>
    <source>
        <strain evidence="5">277cI</strain>
    </source>
</reference>
<dbReference type="GO" id="GO:0003697">
    <property type="term" value="F:single-stranded DNA binding"/>
    <property type="evidence" value="ECO:0007669"/>
    <property type="project" value="InterPro"/>
</dbReference>
<feature type="compositionally biased region" description="Polar residues" evidence="4">
    <location>
        <begin position="108"/>
        <end position="120"/>
    </location>
</feature>
<dbReference type="InterPro" id="IPR011344">
    <property type="entry name" value="ssDNA-bd"/>
</dbReference>
<keyword evidence="1 2" id="KW-0238">DNA-binding</keyword>
<dbReference type="PANTHER" id="PTHR10302:SF0">
    <property type="entry name" value="SINGLE-STRANDED DNA-BINDING PROTEIN, MITOCHONDRIAL"/>
    <property type="match status" value="1"/>
</dbReference>
<dbReference type="Proteomes" id="UP000315454">
    <property type="component" value="Unassembled WGS sequence"/>
</dbReference>
<proteinExistence type="predicted"/>
<sequence length="158" mass="16994">MTINSVHLVGISGMDPEARYFESGTQKARFRLALNQGLDEQGKQKPATWVEIHAWGKTAEIITDQVSKGVKVAVSGYLREEVWTDRSTGEQRSKLLVVAQRVECFRATQQGGPPQSNQGLTQAPPAQTPAAQGWAHPAPQVGPAANGWGYGAASTGRQ</sequence>
<dbReference type="GO" id="GO:0009295">
    <property type="term" value="C:nucleoid"/>
    <property type="evidence" value="ECO:0007669"/>
    <property type="project" value="TreeGrafter"/>
</dbReference>
<feature type="compositionally biased region" description="Low complexity" evidence="4">
    <location>
        <begin position="121"/>
        <end position="132"/>
    </location>
</feature>
<dbReference type="PANTHER" id="PTHR10302">
    <property type="entry name" value="SINGLE-STRANDED DNA-BINDING PROTEIN"/>
    <property type="match status" value="1"/>
</dbReference>